<dbReference type="AlphaFoldDB" id="A0A4P9YCC0"/>
<sequence length="267" mass="31176">MELLVDSKQMPFEKVYATLVKDILSSQDEIVKRNDYYFLIAEYAESEHRSIMSSDSLKMAQEMFNIKKSQYNEILSLKRNNAVIKMSKESAKQVNIHEQNFTNQLENAEKFKLLALDCYLKSIVYSDVHLNAVFKLVDLWFTHYASSSVNSIVMKYVNLLPCYKFIALNYQCFARLDPSEKENEFQAVLSTLCKRMTIEHPFHCILVLMLLQKAKKENAFNEFFTPVQQLYSEFYKLSDAYTEVAFLPVKMQDGRPVDPKPSFKPKV</sequence>
<gene>
    <name evidence="3" type="ORF">ROZALSC1DRAFT_26024</name>
</gene>
<name>A0A4P9YCC0_ROZAC</name>
<reference evidence="4" key="1">
    <citation type="journal article" date="2018" name="Nat. Microbiol.">
        <title>Leveraging single-cell genomics to expand the fungal tree of life.</title>
        <authorList>
            <person name="Ahrendt S.R."/>
            <person name="Quandt C.A."/>
            <person name="Ciobanu D."/>
            <person name="Clum A."/>
            <person name="Salamov A."/>
            <person name="Andreopoulos B."/>
            <person name="Cheng J.F."/>
            <person name="Woyke T."/>
            <person name="Pelin A."/>
            <person name="Henrissat B."/>
            <person name="Reynolds N.K."/>
            <person name="Benny G.L."/>
            <person name="Smith M.E."/>
            <person name="James T.Y."/>
            <person name="Grigoriev I.V."/>
        </authorList>
    </citation>
    <scope>NUCLEOTIDE SEQUENCE [LARGE SCALE GENOMIC DNA]</scope>
    <source>
        <strain evidence="4">CSF55</strain>
    </source>
</reference>
<dbReference type="GO" id="GO:0006974">
    <property type="term" value="P:DNA damage response"/>
    <property type="evidence" value="ECO:0007669"/>
    <property type="project" value="InterPro"/>
</dbReference>
<protein>
    <recommendedName>
        <fullName evidence="2">FAT domain-containing protein</fullName>
    </recommendedName>
</protein>
<proteinExistence type="inferred from homology"/>
<dbReference type="EMBL" id="ML007647">
    <property type="protein sequence ID" value="RKP15810.1"/>
    <property type="molecule type" value="Genomic_DNA"/>
</dbReference>
<evidence type="ECO:0000313" key="4">
    <source>
        <dbReference type="Proteomes" id="UP000281549"/>
    </source>
</evidence>
<dbReference type="PANTHER" id="PTHR37079:SF4">
    <property type="entry name" value="SERINE_THREONINE-PROTEIN KINASE ATM"/>
    <property type="match status" value="1"/>
</dbReference>
<dbReference type="Proteomes" id="UP000281549">
    <property type="component" value="Unassembled WGS sequence"/>
</dbReference>
<evidence type="ECO:0000313" key="3">
    <source>
        <dbReference type="EMBL" id="RKP15810.1"/>
    </source>
</evidence>
<comment type="similarity">
    <text evidence="1">Belongs to the PI3/PI4-kinase family. ATM subfamily.</text>
</comment>
<dbReference type="InterPro" id="IPR014009">
    <property type="entry name" value="PIK_FAT"/>
</dbReference>
<dbReference type="PROSITE" id="PS51189">
    <property type="entry name" value="FAT"/>
    <property type="match status" value="1"/>
</dbReference>
<dbReference type="PANTHER" id="PTHR37079">
    <property type="entry name" value="SERINE/THREONINE-PROTEIN KINASE ATM"/>
    <property type="match status" value="1"/>
</dbReference>
<organism evidence="3 4">
    <name type="scientific">Rozella allomycis (strain CSF55)</name>
    <dbReference type="NCBI Taxonomy" id="988480"/>
    <lineage>
        <taxon>Eukaryota</taxon>
        <taxon>Fungi</taxon>
        <taxon>Fungi incertae sedis</taxon>
        <taxon>Cryptomycota</taxon>
        <taxon>Cryptomycota incertae sedis</taxon>
        <taxon>Rozella</taxon>
    </lineage>
</organism>
<feature type="non-terminal residue" evidence="3">
    <location>
        <position position="267"/>
    </location>
</feature>
<dbReference type="InterPro" id="IPR038980">
    <property type="entry name" value="ATM_plant"/>
</dbReference>
<feature type="domain" description="FAT" evidence="2">
    <location>
        <begin position="1"/>
        <end position="214"/>
    </location>
</feature>
<evidence type="ECO:0000256" key="1">
    <source>
        <dbReference type="ARBA" id="ARBA00010769"/>
    </source>
</evidence>
<dbReference type="GO" id="GO:0004674">
    <property type="term" value="F:protein serine/threonine kinase activity"/>
    <property type="evidence" value="ECO:0007669"/>
    <property type="project" value="InterPro"/>
</dbReference>
<accession>A0A4P9YCC0</accession>
<evidence type="ECO:0000259" key="2">
    <source>
        <dbReference type="PROSITE" id="PS51189"/>
    </source>
</evidence>